<dbReference type="PANTHER" id="PTHR46471">
    <property type="entry name" value="CHITIN DEACETYLASE"/>
    <property type="match status" value="1"/>
</dbReference>
<dbReference type="Gene3D" id="3.20.20.370">
    <property type="entry name" value="Glycoside hydrolase/deacetylase"/>
    <property type="match status" value="1"/>
</dbReference>
<dbReference type="Gene3D" id="3.30.60.10">
    <property type="entry name" value="Endochitinase-like"/>
    <property type="match status" value="2"/>
</dbReference>
<dbReference type="PANTHER" id="PTHR46471:SF2">
    <property type="entry name" value="CHITIN DEACETYLASE-RELATED"/>
    <property type="match status" value="1"/>
</dbReference>
<dbReference type="InterPro" id="IPR036861">
    <property type="entry name" value="Endochitinase-like_sf"/>
</dbReference>
<evidence type="ECO:0000259" key="10">
    <source>
        <dbReference type="PROSITE" id="PS51677"/>
    </source>
</evidence>
<dbReference type="EMBL" id="MCFH01000019">
    <property type="protein sequence ID" value="ORX51159.1"/>
    <property type="molecule type" value="Genomic_DNA"/>
</dbReference>
<dbReference type="GO" id="GO:0046872">
    <property type="term" value="F:metal ion binding"/>
    <property type="evidence" value="ECO:0007669"/>
    <property type="project" value="UniProtKB-KW"/>
</dbReference>
<keyword evidence="2 7" id="KW-0147">Chitin-binding</keyword>
<dbReference type="InterPro" id="IPR018371">
    <property type="entry name" value="Chitin-binding_1_CS"/>
</dbReference>
<keyword evidence="3" id="KW-0479">Metal-binding</keyword>
<dbReference type="SUPFAM" id="SSF57016">
    <property type="entry name" value="Plant lectins/antimicrobial peptides"/>
    <property type="match status" value="2"/>
</dbReference>
<proteinExistence type="predicted"/>
<dbReference type="Proteomes" id="UP000193719">
    <property type="component" value="Unassembled WGS sequence"/>
</dbReference>
<dbReference type="AlphaFoldDB" id="A0A1Y1VAL4"/>
<dbReference type="GO" id="GO:0016810">
    <property type="term" value="F:hydrolase activity, acting on carbon-nitrogen (but not peptide) bonds"/>
    <property type="evidence" value="ECO:0007669"/>
    <property type="project" value="InterPro"/>
</dbReference>
<comment type="cofactor">
    <cofactor evidence="1">
        <name>Co(2+)</name>
        <dbReference type="ChEBI" id="CHEBI:48828"/>
    </cofactor>
</comment>
<dbReference type="OrthoDB" id="2158458at2759"/>
<dbReference type="Pfam" id="PF01522">
    <property type="entry name" value="Polysacc_deac_1"/>
    <property type="match status" value="1"/>
</dbReference>
<dbReference type="GO" id="GO:0005975">
    <property type="term" value="P:carbohydrate metabolic process"/>
    <property type="evidence" value="ECO:0007669"/>
    <property type="project" value="InterPro"/>
</dbReference>
<evidence type="ECO:0000256" key="3">
    <source>
        <dbReference type="ARBA" id="ARBA00022723"/>
    </source>
</evidence>
<evidence type="ECO:0000256" key="7">
    <source>
        <dbReference type="PROSITE-ProRule" id="PRU00261"/>
    </source>
</evidence>
<dbReference type="PROSITE" id="PS50941">
    <property type="entry name" value="CHIT_BIND_I_2"/>
    <property type="match status" value="2"/>
</dbReference>
<dbReference type="STRING" id="1754191.A0A1Y1VAL4"/>
<gene>
    <name evidence="11" type="ORF">BCR36DRAFT_351734</name>
</gene>
<name>A0A1Y1VAL4_9FUNG</name>
<keyword evidence="6" id="KW-0119">Carbohydrate metabolism</keyword>
<feature type="signal peptide" evidence="8">
    <location>
        <begin position="1"/>
        <end position="21"/>
    </location>
</feature>
<evidence type="ECO:0000256" key="6">
    <source>
        <dbReference type="ARBA" id="ARBA00023277"/>
    </source>
</evidence>
<dbReference type="SMART" id="SM00270">
    <property type="entry name" value="ChtBD1"/>
    <property type="match status" value="2"/>
</dbReference>
<evidence type="ECO:0000256" key="8">
    <source>
        <dbReference type="SAM" id="SignalP"/>
    </source>
</evidence>
<reference evidence="11 12" key="2">
    <citation type="submission" date="2016-08" db="EMBL/GenBank/DDBJ databases">
        <title>Pervasive Adenine N6-methylation of Active Genes in Fungi.</title>
        <authorList>
            <consortium name="DOE Joint Genome Institute"/>
            <person name="Mondo S.J."/>
            <person name="Dannebaum R.O."/>
            <person name="Kuo R.C."/>
            <person name="Labutti K."/>
            <person name="Haridas S."/>
            <person name="Kuo A."/>
            <person name="Salamov A."/>
            <person name="Ahrendt S.R."/>
            <person name="Lipzen A."/>
            <person name="Sullivan W."/>
            <person name="Andreopoulos W.B."/>
            <person name="Clum A."/>
            <person name="Lindquist E."/>
            <person name="Daum C."/>
            <person name="Ramamoorthy G.K."/>
            <person name="Gryganskyi A."/>
            <person name="Culley D."/>
            <person name="Magnuson J.K."/>
            <person name="James T.Y."/>
            <person name="O'Malley M.A."/>
            <person name="Stajich J.E."/>
            <person name="Spatafora J.W."/>
            <person name="Visel A."/>
            <person name="Grigoriev I.V."/>
        </authorList>
    </citation>
    <scope>NUCLEOTIDE SEQUENCE [LARGE SCALE GENOMIC DNA]</scope>
    <source>
        <strain evidence="12">finn</strain>
    </source>
</reference>
<feature type="domain" description="NodB homology" evidence="10">
    <location>
        <begin position="142"/>
        <end position="337"/>
    </location>
</feature>
<dbReference type="InterPro" id="IPR001002">
    <property type="entry name" value="Chitin-bd_1"/>
</dbReference>
<protein>
    <submittedName>
        <fullName evidence="11">Glycoside hydrolase/deacetylase</fullName>
    </submittedName>
</protein>
<feature type="disulfide bond" evidence="7">
    <location>
        <begin position="34"/>
        <end position="46"/>
    </location>
</feature>
<feature type="domain" description="Chitin-binding type-1" evidence="9">
    <location>
        <begin position="24"/>
        <end position="66"/>
    </location>
</feature>
<dbReference type="PROSITE" id="PS00026">
    <property type="entry name" value="CHIT_BIND_I_1"/>
    <property type="match status" value="2"/>
</dbReference>
<feature type="disulfide bond" evidence="7">
    <location>
        <begin position="39"/>
        <end position="53"/>
    </location>
</feature>
<evidence type="ECO:0000259" key="9">
    <source>
        <dbReference type="PROSITE" id="PS50941"/>
    </source>
</evidence>
<sequence>MKCINFTLAILTLISSKSVLADESGRCGGEFGQCPEGSCCSQWGWCGTTSAFCDAGCLPEFGICNERGDEDIDSSITTNGQCGHGHGICPEGQCCSSVGWCGMGEDYCLNGCQSEFGACGQSAIDDATVEGFSYYNTCVNDKYWAMTFDDGPYIYDDALLDLLSLYRVKATFFITGASAMGIETQKAKRIIKRMYKEGHVIASHTWSHVDLTTLSTDEVVDEMINLDSLIEEVIGKKPAFVRPPYGSGNGNVKLAKTLKNLGYSAAVTWNIDTMDWNNEGDIDYALEQFKGNVGHAALSLNHANYNGITKIKLLKLAKAEIEYMLKKGYKPVTMDKCLGLPAYQ</sequence>
<dbReference type="InterPro" id="IPR002509">
    <property type="entry name" value="NODB_dom"/>
</dbReference>
<evidence type="ECO:0000256" key="1">
    <source>
        <dbReference type="ARBA" id="ARBA00001941"/>
    </source>
</evidence>
<organism evidence="11 12">
    <name type="scientific">Piromyces finnis</name>
    <dbReference type="NCBI Taxonomy" id="1754191"/>
    <lineage>
        <taxon>Eukaryota</taxon>
        <taxon>Fungi</taxon>
        <taxon>Fungi incertae sedis</taxon>
        <taxon>Chytridiomycota</taxon>
        <taxon>Chytridiomycota incertae sedis</taxon>
        <taxon>Neocallimastigomycetes</taxon>
        <taxon>Neocallimastigales</taxon>
        <taxon>Neocallimastigaceae</taxon>
        <taxon>Piromyces</taxon>
    </lineage>
</organism>
<dbReference type="CDD" id="cd00035">
    <property type="entry name" value="ChtBD1"/>
    <property type="match status" value="2"/>
</dbReference>
<dbReference type="SUPFAM" id="SSF88713">
    <property type="entry name" value="Glycoside hydrolase/deacetylase"/>
    <property type="match status" value="1"/>
</dbReference>
<keyword evidence="12" id="KW-1185">Reference proteome</keyword>
<evidence type="ECO:0000313" key="11">
    <source>
        <dbReference type="EMBL" id="ORX51159.1"/>
    </source>
</evidence>
<feature type="disulfide bond" evidence="7">
    <location>
        <begin position="94"/>
        <end position="108"/>
    </location>
</feature>
<dbReference type="Pfam" id="PF00187">
    <property type="entry name" value="Chitin_bind_1"/>
    <property type="match status" value="2"/>
</dbReference>
<comment type="caution">
    <text evidence="11">The sequence shown here is derived from an EMBL/GenBank/DDBJ whole genome shotgun (WGS) entry which is preliminary data.</text>
</comment>
<dbReference type="InterPro" id="IPR011330">
    <property type="entry name" value="Glyco_hydro/deAcase_b/a-brl"/>
</dbReference>
<feature type="chain" id="PRO_5013095929" evidence="8">
    <location>
        <begin position="22"/>
        <end position="344"/>
    </location>
</feature>
<dbReference type="PROSITE" id="PS51677">
    <property type="entry name" value="NODB"/>
    <property type="match status" value="1"/>
</dbReference>
<evidence type="ECO:0000256" key="4">
    <source>
        <dbReference type="ARBA" id="ARBA00022729"/>
    </source>
</evidence>
<comment type="caution">
    <text evidence="7">Lacks conserved residue(s) required for the propagation of feature annotation.</text>
</comment>
<keyword evidence="7" id="KW-1015">Disulfide bond</keyword>
<keyword evidence="4 8" id="KW-0732">Signal</keyword>
<evidence type="ECO:0000256" key="2">
    <source>
        <dbReference type="ARBA" id="ARBA00022669"/>
    </source>
</evidence>
<evidence type="ECO:0000313" key="12">
    <source>
        <dbReference type="Proteomes" id="UP000193719"/>
    </source>
</evidence>
<dbReference type="GO" id="GO:0008061">
    <property type="term" value="F:chitin binding"/>
    <property type="evidence" value="ECO:0007669"/>
    <property type="project" value="UniProtKB-UniRule"/>
</dbReference>
<keyword evidence="5 11" id="KW-0378">Hydrolase</keyword>
<evidence type="ECO:0000256" key="5">
    <source>
        <dbReference type="ARBA" id="ARBA00022801"/>
    </source>
</evidence>
<feature type="domain" description="Chitin-binding type-1" evidence="9">
    <location>
        <begin position="79"/>
        <end position="121"/>
    </location>
</feature>
<reference evidence="11 12" key="1">
    <citation type="submission" date="2016-08" db="EMBL/GenBank/DDBJ databases">
        <title>Genomes of anaerobic fungi encode conserved fungal cellulosomes for biomass hydrolysis.</title>
        <authorList>
            <consortium name="DOE Joint Genome Institute"/>
            <person name="Haitjema C.H."/>
            <person name="Gilmore S.P."/>
            <person name="Henske J.K."/>
            <person name="Solomon K.V."/>
            <person name="De Groot R."/>
            <person name="Kuo A."/>
            <person name="Mondo S.J."/>
            <person name="Salamov A.A."/>
            <person name="Labutti K."/>
            <person name="Zhao Z."/>
            <person name="Chiniquy J."/>
            <person name="Barry K."/>
            <person name="Brewer H.M."/>
            <person name="Purvine S.O."/>
            <person name="Wright A.T."/>
            <person name="Boxma B."/>
            <person name="Van Alen T."/>
            <person name="Hackstein J.H."/>
            <person name="Baker S.E."/>
            <person name="Grigoriev I.V."/>
            <person name="O'Malley M.A."/>
        </authorList>
    </citation>
    <scope>NUCLEOTIDE SEQUENCE [LARGE SCALE GENOMIC DNA]</scope>
    <source>
        <strain evidence="12">finn</strain>
    </source>
</reference>
<accession>A0A1Y1VAL4</accession>
<feature type="disulfide bond" evidence="7">
    <location>
        <begin position="89"/>
        <end position="101"/>
    </location>
</feature>